<dbReference type="OrthoDB" id="2738838at2"/>
<evidence type="ECO:0000259" key="2">
    <source>
        <dbReference type="Pfam" id="PF26353"/>
    </source>
</evidence>
<evidence type="ECO:0000313" key="3">
    <source>
        <dbReference type="EMBL" id="KOO47496.1"/>
    </source>
</evidence>
<feature type="chain" id="PRO_5038901092" description="YhfM-like domain-containing protein" evidence="1">
    <location>
        <begin position="21"/>
        <end position="152"/>
    </location>
</feature>
<dbReference type="Proteomes" id="UP000037558">
    <property type="component" value="Unassembled WGS sequence"/>
</dbReference>
<name>A0A0M0L8T8_9BACI</name>
<dbReference type="RefSeq" id="WP_053400401.1">
    <property type="nucleotide sequence ID" value="NZ_JBBCZF010000001.1"/>
</dbReference>
<evidence type="ECO:0000256" key="1">
    <source>
        <dbReference type="SAM" id="SignalP"/>
    </source>
</evidence>
<keyword evidence="1" id="KW-0732">Signal</keyword>
<keyword evidence="4" id="KW-1185">Reference proteome</keyword>
<protein>
    <recommendedName>
        <fullName evidence="2">YhfM-like domain-containing protein</fullName>
    </recommendedName>
</protein>
<feature type="signal peptide" evidence="1">
    <location>
        <begin position="1"/>
        <end position="20"/>
    </location>
</feature>
<dbReference type="EMBL" id="LILC01000007">
    <property type="protein sequence ID" value="KOO47496.1"/>
    <property type="molecule type" value="Genomic_DNA"/>
</dbReference>
<feature type="domain" description="YhfM-like" evidence="2">
    <location>
        <begin position="47"/>
        <end position="149"/>
    </location>
</feature>
<accession>A0A0M0L8T8</accession>
<reference evidence="4" key="1">
    <citation type="submission" date="2015-08" db="EMBL/GenBank/DDBJ databases">
        <title>Fjat-14210 dsm16467.</title>
        <authorList>
            <person name="Liu B."/>
            <person name="Wang J."/>
            <person name="Zhu Y."/>
            <person name="Liu G."/>
            <person name="Chen Q."/>
            <person name="Chen Z."/>
            <person name="Lan J."/>
            <person name="Che J."/>
            <person name="Ge C."/>
            <person name="Shi H."/>
            <person name="Pan Z."/>
            <person name="Liu X."/>
        </authorList>
    </citation>
    <scope>NUCLEOTIDE SEQUENCE [LARGE SCALE GENOMIC DNA]</scope>
    <source>
        <strain evidence="4">DSM 16467</strain>
    </source>
</reference>
<sequence length="152" mass="17265">MKRIFFLALFLAFLSLFAFGCQSKEASTESTVKSSPTSESNKSLSIDNNFTRITVSKPKGFNKITFEDQESLKTFADIFSRAVKEPGKVDMDIPEVYIEVVYDKDKQQSLYLRIGEKGQRSTFMKPDDTSTIYTVPNKITDKLIELVGSQYK</sequence>
<evidence type="ECO:0000313" key="4">
    <source>
        <dbReference type="Proteomes" id="UP000037558"/>
    </source>
</evidence>
<dbReference type="AlphaFoldDB" id="A0A0M0L8T8"/>
<dbReference type="Pfam" id="PF26353">
    <property type="entry name" value="YhfM"/>
    <property type="match status" value="1"/>
</dbReference>
<dbReference type="STRING" id="284581.AMD01_05475"/>
<gene>
    <name evidence="3" type="ORF">AMD01_05475</name>
</gene>
<proteinExistence type="predicted"/>
<dbReference type="PROSITE" id="PS51257">
    <property type="entry name" value="PROKAR_LIPOPROTEIN"/>
    <property type="match status" value="1"/>
</dbReference>
<organism evidence="3 4">
    <name type="scientific">Priestia koreensis</name>
    <dbReference type="NCBI Taxonomy" id="284581"/>
    <lineage>
        <taxon>Bacteria</taxon>
        <taxon>Bacillati</taxon>
        <taxon>Bacillota</taxon>
        <taxon>Bacilli</taxon>
        <taxon>Bacillales</taxon>
        <taxon>Bacillaceae</taxon>
        <taxon>Priestia</taxon>
    </lineage>
</organism>
<dbReference type="InterPro" id="IPR058780">
    <property type="entry name" value="YhfM-like_dom"/>
</dbReference>
<comment type="caution">
    <text evidence="3">The sequence shown here is derived from an EMBL/GenBank/DDBJ whole genome shotgun (WGS) entry which is preliminary data.</text>
</comment>
<dbReference type="PATRIC" id="fig|284581.3.peg.4475"/>